<dbReference type="EMBL" id="CP023406">
    <property type="protein sequence ID" value="ATD67360.1"/>
    <property type="molecule type" value="Genomic_DNA"/>
</dbReference>
<sequence length="251" mass="27637">MQVKQLLIYERPVQLNRVTHRHHRVVATPGDFSFAAELNSVPLACVEFTPVTREYPILFAGNSVDAVVPAALLGLRSQQNLMIDDGGRWVEGAYVPAFLRRYPFVLAERDDGESEFTVCLDETHICEGGEAGMPLFDEEGQDSPLLSNALNFLQEYQVHLARTREFSATLASHELLVSRQVNVQTAGGEAFSLDGFFVVDEEKLRGLKGKALQELARSGDLGLIYAHLLSLGNVDLLVRALDSRSATAATH</sequence>
<name>A0A290XE04_9GAMM</name>
<reference evidence="2" key="1">
    <citation type="submission" date="2017-09" db="EMBL/GenBank/DDBJ databases">
        <title>Luteimonas liuhanmingii sp.nov., isolated from the intestinal contents of Tibetan Plateau Pika in Yushu, Qinghai Province, China.</title>
        <authorList>
            <person name="Gui Z."/>
        </authorList>
    </citation>
    <scope>NUCLEOTIDE SEQUENCE [LARGE SCALE GENOMIC DNA]</scope>
    <source>
        <strain evidence="2">100111</strain>
    </source>
</reference>
<dbReference type="OrthoDB" id="9806524at2"/>
<evidence type="ECO:0000313" key="2">
    <source>
        <dbReference type="Proteomes" id="UP000218968"/>
    </source>
</evidence>
<organism evidence="1 2">
    <name type="scientific">Luteimonas chenhongjianii</name>
    <dbReference type="NCBI Taxonomy" id="2006110"/>
    <lineage>
        <taxon>Bacteria</taxon>
        <taxon>Pseudomonadati</taxon>
        <taxon>Pseudomonadota</taxon>
        <taxon>Gammaproteobacteria</taxon>
        <taxon>Lysobacterales</taxon>
        <taxon>Lysobacteraceae</taxon>
        <taxon>Luteimonas</taxon>
    </lineage>
</organism>
<dbReference type="Proteomes" id="UP000218968">
    <property type="component" value="Chromosome"/>
</dbReference>
<proteinExistence type="predicted"/>
<dbReference type="InterPro" id="IPR010836">
    <property type="entry name" value="SapC"/>
</dbReference>
<gene>
    <name evidence="1" type="ORF">CNR27_07875</name>
</gene>
<dbReference type="AlphaFoldDB" id="A0A290XE04"/>
<dbReference type="Pfam" id="PF07277">
    <property type="entry name" value="SapC"/>
    <property type="match status" value="1"/>
</dbReference>
<accession>A0A290XE04</accession>
<dbReference type="KEGG" id="lum:CNR27_07875"/>
<protein>
    <submittedName>
        <fullName evidence="1">Multidrug transporter</fullName>
    </submittedName>
</protein>
<keyword evidence="2" id="KW-1185">Reference proteome</keyword>
<evidence type="ECO:0000313" key="1">
    <source>
        <dbReference type="EMBL" id="ATD67360.1"/>
    </source>
</evidence>